<protein>
    <recommendedName>
        <fullName evidence="4">Secreted protein</fullName>
    </recommendedName>
</protein>
<organism evidence="2 3">
    <name type="scientific">Lentinula aciculospora</name>
    <dbReference type="NCBI Taxonomy" id="153920"/>
    <lineage>
        <taxon>Eukaryota</taxon>
        <taxon>Fungi</taxon>
        <taxon>Dikarya</taxon>
        <taxon>Basidiomycota</taxon>
        <taxon>Agaricomycotina</taxon>
        <taxon>Agaricomycetes</taxon>
        <taxon>Agaricomycetidae</taxon>
        <taxon>Agaricales</taxon>
        <taxon>Marasmiineae</taxon>
        <taxon>Omphalotaceae</taxon>
        <taxon>Lentinula</taxon>
    </lineage>
</organism>
<evidence type="ECO:0000256" key="1">
    <source>
        <dbReference type="SAM" id="SignalP"/>
    </source>
</evidence>
<sequence length="75" mass="8444">MQIQMSHYTAIFLFCILVSGDYALQWCLIAESMNRNSTWTLVSTEFYSKMTISGSNTGAPPVGALQLWWALPTFC</sequence>
<dbReference type="Proteomes" id="UP001150266">
    <property type="component" value="Unassembled WGS sequence"/>
</dbReference>
<dbReference type="AlphaFoldDB" id="A0A9W9A460"/>
<proteinExistence type="predicted"/>
<accession>A0A9W9A460</accession>
<evidence type="ECO:0000313" key="2">
    <source>
        <dbReference type="EMBL" id="KAJ4472969.1"/>
    </source>
</evidence>
<gene>
    <name evidence="2" type="ORF">J3R30DRAFT_3513049</name>
</gene>
<comment type="caution">
    <text evidence="2">The sequence shown here is derived from an EMBL/GenBank/DDBJ whole genome shotgun (WGS) entry which is preliminary data.</text>
</comment>
<evidence type="ECO:0008006" key="4">
    <source>
        <dbReference type="Google" id="ProtNLM"/>
    </source>
</evidence>
<dbReference type="EMBL" id="JAOTPV010000018">
    <property type="protein sequence ID" value="KAJ4472969.1"/>
    <property type="molecule type" value="Genomic_DNA"/>
</dbReference>
<feature type="chain" id="PRO_5040796208" description="Secreted protein" evidence="1">
    <location>
        <begin position="24"/>
        <end position="75"/>
    </location>
</feature>
<keyword evidence="3" id="KW-1185">Reference proteome</keyword>
<feature type="signal peptide" evidence="1">
    <location>
        <begin position="1"/>
        <end position="23"/>
    </location>
</feature>
<keyword evidence="1" id="KW-0732">Signal</keyword>
<evidence type="ECO:0000313" key="3">
    <source>
        <dbReference type="Proteomes" id="UP001150266"/>
    </source>
</evidence>
<reference evidence="2" key="1">
    <citation type="submission" date="2022-08" db="EMBL/GenBank/DDBJ databases">
        <title>A Global Phylogenomic Analysis of the Shiitake Genus Lentinula.</title>
        <authorList>
            <consortium name="DOE Joint Genome Institute"/>
            <person name="Sierra-Patev S."/>
            <person name="Min B."/>
            <person name="Naranjo-Ortiz M."/>
            <person name="Looney B."/>
            <person name="Konkel Z."/>
            <person name="Slot J.C."/>
            <person name="Sakamoto Y."/>
            <person name="Steenwyk J.L."/>
            <person name="Rokas A."/>
            <person name="Carro J."/>
            <person name="Camarero S."/>
            <person name="Ferreira P."/>
            <person name="Molpeceres G."/>
            <person name="Ruiz-Duenas F.J."/>
            <person name="Serrano A."/>
            <person name="Henrissat B."/>
            <person name="Drula E."/>
            <person name="Hughes K.W."/>
            <person name="Mata J.L."/>
            <person name="Ishikawa N.K."/>
            <person name="Vargas-Isla R."/>
            <person name="Ushijima S."/>
            <person name="Smith C.A."/>
            <person name="Ahrendt S."/>
            <person name="Andreopoulos W."/>
            <person name="He G."/>
            <person name="Labutti K."/>
            <person name="Lipzen A."/>
            <person name="Ng V."/>
            <person name="Riley R."/>
            <person name="Sandor L."/>
            <person name="Barry K."/>
            <person name="Martinez A.T."/>
            <person name="Xiao Y."/>
            <person name="Gibbons J.G."/>
            <person name="Terashima K."/>
            <person name="Grigoriev I.V."/>
            <person name="Hibbett D.S."/>
        </authorList>
    </citation>
    <scope>NUCLEOTIDE SEQUENCE</scope>
    <source>
        <strain evidence="2">JLM2183</strain>
    </source>
</reference>
<name>A0A9W9A460_9AGAR</name>